<name>A0A0A9B6N2_ARUDO</name>
<sequence>MTVKTSTRPSGTLTNQSSVFFSLERTILNVSLMSNSRDAEKRSNSSRTFACLLCHCVCNLSVGKSSLLTELKSCSDMRGTSSCPCSTFKLIGLKARLVNVSIDSEISICTRIKSRIWE</sequence>
<organism evidence="1">
    <name type="scientific">Arundo donax</name>
    <name type="common">Giant reed</name>
    <name type="synonym">Donax arundinaceus</name>
    <dbReference type="NCBI Taxonomy" id="35708"/>
    <lineage>
        <taxon>Eukaryota</taxon>
        <taxon>Viridiplantae</taxon>
        <taxon>Streptophyta</taxon>
        <taxon>Embryophyta</taxon>
        <taxon>Tracheophyta</taxon>
        <taxon>Spermatophyta</taxon>
        <taxon>Magnoliopsida</taxon>
        <taxon>Liliopsida</taxon>
        <taxon>Poales</taxon>
        <taxon>Poaceae</taxon>
        <taxon>PACMAD clade</taxon>
        <taxon>Arundinoideae</taxon>
        <taxon>Arundineae</taxon>
        <taxon>Arundo</taxon>
    </lineage>
</organism>
<proteinExistence type="predicted"/>
<evidence type="ECO:0000313" key="1">
    <source>
        <dbReference type="EMBL" id="JAD59016.1"/>
    </source>
</evidence>
<accession>A0A0A9B6N2</accession>
<dbReference type="EMBL" id="GBRH01238879">
    <property type="protein sequence ID" value="JAD59016.1"/>
    <property type="molecule type" value="Transcribed_RNA"/>
</dbReference>
<reference evidence="1" key="1">
    <citation type="submission" date="2014-09" db="EMBL/GenBank/DDBJ databases">
        <authorList>
            <person name="Magalhaes I.L.F."/>
            <person name="Oliveira U."/>
            <person name="Santos F.R."/>
            <person name="Vidigal T.H.D.A."/>
            <person name="Brescovit A.D."/>
            <person name="Santos A.J."/>
        </authorList>
    </citation>
    <scope>NUCLEOTIDE SEQUENCE</scope>
    <source>
        <tissue evidence="1">Shoot tissue taken approximately 20 cm above the soil surface</tissue>
    </source>
</reference>
<reference evidence="1" key="2">
    <citation type="journal article" date="2015" name="Data Brief">
        <title>Shoot transcriptome of the giant reed, Arundo donax.</title>
        <authorList>
            <person name="Barrero R.A."/>
            <person name="Guerrero F.D."/>
            <person name="Moolhuijzen P."/>
            <person name="Goolsby J.A."/>
            <person name="Tidwell J."/>
            <person name="Bellgard S.E."/>
            <person name="Bellgard M.I."/>
        </authorList>
    </citation>
    <scope>NUCLEOTIDE SEQUENCE</scope>
    <source>
        <tissue evidence="1">Shoot tissue taken approximately 20 cm above the soil surface</tissue>
    </source>
</reference>
<protein>
    <submittedName>
        <fullName evidence="1">Uncharacterized protein</fullName>
    </submittedName>
</protein>
<dbReference type="AlphaFoldDB" id="A0A0A9B6N2"/>